<evidence type="ECO:0000313" key="2">
    <source>
        <dbReference type="Proteomes" id="UP000095281"/>
    </source>
</evidence>
<name>A0A1I8BVJ1_MELHA</name>
<dbReference type="Proteomes" id="UP000095281">
    <property type="component" value="Unplaced"/>
</dbReference>
<dbReference type="WBParaSite" id="MhA1_Contig70.frz3.fgene5">
    <property type="protein sequence ID" value="MhA1_Contig70.frz3.fgene5"/>
    <property type="gene ID" value="MhA1_Contig70.frz3.fgene5"/>
</dbReference>
<evidence type="ECO:0000313" key="3">
    <source>
        <dbReference type="WBParaSite" id="MhA1_Contig70.frz3.fgene5"/>
    </source>
</evidence>
<feature type="domain" description="PH" evidence="1">
    <location>
        <begin position="39"/>
        <end position="151"/>
    </location>
</feature>
<accession>A0A1I8BVJ1</accession>
<keyword evidence="2" id="KW-1185">Reference proteome</keyword>
<sequence length="161" mass="18669">MTFQRILPSKTMKENQTILSLPSSVSVHSSPVHSSVLLNSPQQQQQHCFWCLDEKEKFFNISDCHLNNGKHSEIISETNKKLFVSEIKNVFNGQQLISHLNQQQHGAGKLYKKSQNILRCGNFIELNNSEFLLCAQNEQEFSDWYEAINCLCWPQKSFTKY</sequence>
<reference evidence="3" key="1">
    <citation type="submission" date="2016-11" db="UniProtKB">
        <authorList>
            <consortium name="WormBaseParasite"/>
        </authorList>
    </citation>
    <scope>IDENTIFICATION</scope>
</reference>
<evidence type="ECO:0000259" key="1">
    <source>
        <dbReference type="Pfam" id="PF16457"/>
    </source>
</evidence>
<dbReference type="InterPro" id="IPR001849">
    <property type="entry name" value="PH_domain"/>
</dbReference>
<dbReference type="AlphaFoldDB" id="A0A1I8BVJ1"/>
<protein>
    <submittedName>
        <fullName evidence="3">PH domain-containing protein</fullName>
    </submittedName>
</protein>
<organism evidence="2 3">
    <name type="scientific">Meloidogyne hapla</name>
    <name type="common">Root-knot nematode worm</name>
    <dbReference type="NCBI Taxonomy" id="6305"/>
    <lineage>
        <taxon>Eukaryota</taxon>
        <taxon>Metazoa</taxon>
        <taxon>Ecdysozoa</taxon>
        <taxon>Nematoda</taxon>
        <taxon>Chromadorea</taxon>
        <taxon>Rhabditida</taxon>
        <taxon>Tylenchina</taxon>
        <taxon>Tylenchomorpha</taxon>
        <taxon>Tylenchoidea</taxon>
        <taxon>Meloidogynidae</taxon>
        <taxon>Meloidogyninae</taxon>
        <taxon>Meloidogyne</taxon>
    </lineage>
</organism>
<dbReference type="InterPro" id="IPR011993">
    <property type="entry name" value="PH-like_dom_sf"/>
</dbReference>
<dbReference type="Gene3D" id="2.30.29.30">
    <property type="entry name" value="Pleckstrin-homology domain (PH domain)/Phosphotyrosine-binding domain (PTB)"/>
    <property type="match status" value="1"/>
</dbReference>
<proteinExistence type="predicted"/>
<dbReference type="Pfam" id="PF16457">
    <property type="entry name" value="PH_12"/>
    <property type="match status" value="1"/>
</dbReference>